<accession>A0A9R0AIF0</accession>
<proteinExistence type="predicted"/>
<evidence type="ECO:0000259" key="1">
    <source>
        <dbReference type="Pfam" id="PF13842"/>
    </source>
</evidence>
<reference evidence="2" key="1">
    <citation type="submission" date="2025-08" db="UniProtKB">
        <authorList>
            <consortium name="RefSeq"/>
        </authorList>
    </citation>
    <scope>IDENTIFICATION</scope>
    <source>
        <tissue evidence="2">Muscle</tissue>
    </source>
</reference>
<dbReference type="OrthoDB" id="9986773at2759"/>
<sequence>MAFIKEESEDMRIEDTFKVKPEDTEEQIEMVFIKEESEDTMNEETFRVKHEETETQTGQVFTSLEFRRNLMRGQYGTTQCLPKGGRPALDNSLRLTARHFPAKVPQTTAQGSRTRRHCRVCLSSSRKTKERRLTKYMCVPCNTPLCVTPCFEEYHTLKNY</sequence>
<dbReference type="Pfam" id="PF13842">
    <property type="entry name" value="zf-Tnp_2"/>
    <property type="match status" value="1"/>
</dbReference>
<evidence type="ECO:0000313" key="2">
    <source>
        <dbReference type="RefSeq" id="XP_042599964.1"/>
    </source>
</evidence>
<gene>
    <name evidence="2" type="primary">LOC109110196</name>
</gene>
<protein>
    <submittedName>
        <fullName evidence="2">Uncharacterized protein LOC109110196</fullName>
    </submittedName>
</protein>
<organism evidence="2">
    <name type="scientific">Cyprinus carpio</name>
    <name type="common">Common carp</name>
    <dbReference type="NCBI Taxonomy" id="7962"/>
    <lineage>
        <taxon>Eukaryota</taxon>
        <taxon>Metazoa</taxon>
        <taxon>Chordata</taxon>
        <taxon>Craniata</taxon>
        <taxon>Vertebrata</taxon>
        <taxon>Euteleostomi</taxon>
        <taxon>Actinopterygii</taxon>
        <taxon>Neopterygii</taxon>
        <taxon>Teleostei</taxon>
        <taxon>Ostariophysi</taxon>
        <taxon>Cypriniformes</taxon>
        <taxon>Cyprinidae</taxon>
        <taxon>Cyprininae</taxon>
        <taxon>Cyprinus</taxon>
    </lineage>
</organism>
<dbReference type="GeneID" id="109110196"/>
<name>A0A9R0AIF0_CYPCA</name>
<dbReference type="Proteomes" id="UP001155660">
    <property type="component" value="Chromosome A4"/>
</dbReference>
<dbReference type="AlphaFoldDB" id="A0A9R0AIF0"/>
<dbReference type="RefSeq" id="XP_042599964.1">
    <property type="nucleotide sequence ID" value="XM_042744030.1"/>
</dbReference>
<feature type="domain" description="PiggyBac transposable element-derived protein 4 C-terminal zinc-finger" evidence="1">
    <location>
        <begin position="111"/>
        <end position="155"/>
    </location>
</feature>
<dbReference type="InterPro" id="IPR032718">
    <property type="entry name" value="PGBD4_Znf_C"/>
</dbReference>
<dbReference type="KEGG" id="ccar:109110196"/>